<dbReference type="eggNOG" id="ENOG5034A7M">
    <property type="taxonomic scope" value="Bacteria"/>
</dbReference>
<proteinExistence type="predicted"/>
<comment type="caution">
    <text evidence="1">The sequence shown here is derived from an EMBL/GenBank/DDBJ whole genome shotgun (WGS) entry which is preliminary data.</text>
</comment>
<dbReference type="PATRIC" id="fig|1346791.3.peg.4615"/>
<evidence type="ECO:0000313" key="2">
    <source>
        <dbReference type="Proteomes" id="UP000015523"/>
    </source>
</evidence>
<evidence type="ECO:0000313" key="1">
    <source>
        <dbReference type="EMBL" id="EQB29822.1"/>
    </source>
</evidence>
<organism evidence="1 2">
    <name type="scientific">Sphingobium ummariense RL-3</name>
    <dbReference type="NCBI Taxonomy" id="1346791"/>
    <lineage>
        <taxon>Bacteria</taxon>
        <taxon>Pseudomonadati</taxon>
        <taxon>Pseudomonadota</taxon>
        <taxon>Alphaproteobacteria</taxon>
        <taxon>Sphingomonadales</taxon>
        <taxon>Sphingomonadaceae</taxon>
        <taxon>Sphingobium</taxon>
    </lineage>
</organism>
<protein>
    <submittedName>
        <fullName evidence="1">Uncharacterized protein</fullName>
    </submittedName>
</protein>
<gene>
    <name evidence="1" type="ORF">M529_23875</name>
</gene>
<reference evidence="1 2" key="1">
    <citation type="journal article" date="2013" name="Genome Announc.">
        <title>Draft Genome Sequence of Sphingobium ummariense Strain RL-3, a Hexachlorocyclohexane-Degrading Bacterium.</title>
        <authorList>
            <person name="Kohli P."/>
            <person name="Dua A."/>
            <person name="Sangwan N."/>
            <person name="Oldach P."/>
            <person name="Khurana J.P."/>
            <person name="Lal R."/>
        </authorList>
    </citation>
    <scope>NUCLEOTIDE SEQUENCE [LARGE SCALE GENOMIC DNA]</scope>
    <source>
        <strain evidence="1 2">RL-3</strain>
    </source>
</reference>
<accession>T0IZ46</accession>
<dbReference type="STRING" id="1346791.M529_23875"/>
<dbReference type="EMBL" id="AUWY01000136">
    <property type="protein sequence ID" value="EQB29822.1"/>
    <property type="molecule type" value="Genomic_DNA"/>
</dbReference>
<keyword evidence="2" id="KW-1185">Reference proteome</keyword>
<name>T0IZ46_9SPHN</name>
<dbReference type="Proteomes" id="UP000015523">
    <property type="component" value="Unassembled WGS sequence"/>
</dbReference>
<dbReference type="AlphaFoldDB" id="T0IZ46"/>
<sequence length="105" mass="11747">MQMPMLDEQTRLSIEMALTANRDDPLLRQRQNARAMQLGLSGAEIDAARAGRSFDLRRSRALALALGSPARRGSLRTRARQVGMCDAACLEIERLADRLSSRHQR</sequence>